<gene>
    <name evidence="1" type="ORF">CLV67_122130</name>
</gene>
<protein>
    <submittedName>
        <fullName evidence="1">Uncharacterized protein</fullName>
    </submittedName>
</protein>
<evidence type="ECO:0000313" key="2">
    <source>
        <dbReference type="Proteomes" id="UP000239415"/>
    </source>
</evidence>
<reference evidence="1 2" key="1">
    <citation type="submission" date="2018-03" db="EMBL/GenBank/DDBJ databases">
        <title>Genomic Encyclopedia of Archaeal and Bacterial Type Strains, Phase II (KMG-II): from individual species to whole genera.</title>
        <authorList>
            <person name="Goeker M."/>
        </authorList>
    </citation>
    <scope>NUCLEOTIDE SEQUENCE [LARGE SCALE GENOMIC DNA]</scope>
    <source>
        <strain evidence="1 2">DSM 43146</strain>
    </source>
</reference>
<dbReference type="EMBL" id="PVMZ01000022">
    <property type="protein sequence ID" value="PRX15890.1"/>
    <property type="molecule type" value="Genomic_DNA"/>
</dbReference>
<name>A0A2T0JZF5_9ACTN</name>
<comment type="caution">
    <text evidence="1">The sequence shown here is derived from an EMBL/GenBank/DDBJ whole genome shotgun (WGS) entry which is preliminary data.</text>
</comment>
<dbReference type="Proteomes" id="UP000239415">
    <property type="component" value="Unassembled WGS sequence"/>
</dbReference>
<accession>A0A2T0JZF5</accession>
<organism evidence="1 2">
    <name type="scientific">Actinoplanes italicus</name>
    <dbReference type="NCBI Taxonomy" id="113567"/>
    <lineage>
        <taxon>Bacteria</taxon>
        <taxon>Bacillati</taxon>
        <taxon>Actinomycetota</taxon>
        <taxon>Actinomycetes</taxon>
        <taxon>Micromonosporales</taxon>
        <taxon>Micromonosporaceae</taxon>
        <taxon>Actinoplanes</taxon>
    </lineage>
</organism>
<dbReference type="OrthoDB" id="3370374at2"/>
<dbReference type="AlphaFoldDB" id="A0A2T0JZF5"/>
<sequence length="119" mass="12531">MEFYYERKSADYRMTARVGTGRGEYSLAVGLSIAGPAITAHCLNGAGEDCTRTDVPGGSVAMADLVRLGSSPTDWQRSVTVFRPDKTVALLVVIGRRDALPSPAQLTAIGAAPALTLHP</sequence>
<dbReference type="RefSeq" id="WP_146169484.1">
    <property type="nucleotide sequence ID" value="NZ_BOMO01000022.1"/>
</dbReference>
<proteinExistence type="predicted"/>
<keyword evidence="2" id="KW-1185">Reference proteome</keyword>
<evidence type="ECO:0000313" key="1">
    <source>
        <dbReference type="EMBL" id="PRX15890.1"/>
    </source>
</evidence>